<protein>
    <submittedName>
        <fullName evidence="2">Uncharacterized protein</fullName>
    </submittedName>
</protein>
<name>A0A7R9HFB5_TIMPO</name>
<gene>
    <name evidence="2" type="ORF">TPSB3V08_LOCUS13188</name>
</gene>
<feature type="region of interest" description="Disordered" evidence="1">
    <location>
        <begin position="118"/>
        <end position="139"/>
    </location>
</feature>
<dbReference type="AlphaFoldDB" id="A0A7R9HFB5"/>
<organism evidence="2">
    <name type="scientific">Timema poppense</name>
    <name type="common">Walking stick</name>
    <dbReference type="NCBI Taxonomy" id="170557"/>
    <lineage>
        <taxon>Eukaryota</taxon>
        <taxon>Metazoa</taxon>
        <taxon>Ecdysozoa</taxon>
        <taxon>Arthropoda</taxon>
        <taxon>Hexapoda</taxon>
        <taxon>Insecta</taxon>
        <taxon>Pterygota</taxon>
        <taxon>Neoptera</taxon>
        <taxon>Polyneoptera</taxon>
        <taxon>Phasmatodea</taxon>
        <taxon>Timematodea</taxon>
        <taxon>Timematoidea</taxon>
        <taxon>Timematidae</taxon>
        <taxon>Timema</taxon>
    </lineage>
</organism>
<accession>A0A7R9HFB5</accession>
<proteinExistence type="predicted"/>
<evidence type="ECO:0000313" key="2">
    <source>
        <dbReference type="EMBL" id="CAD7419773.1"/>
    </source>
</evidence>
<sequence>MVSAPGYQPRGLGFNSWLIPWRRNRHCVELLINTSVFLYNAMRATQQPGCLWGSRLRPARSIETLVCKLAITLKPSGLANPPTPAKGIILVSVRRPYSGTCDCPWGLLIHHGKAFSTTSKGKEEKKRVPAKKMSDVLGTEENDTQEIISVALTGGCEDDPQLKN</sequence>
<evidence type="ECO:0000256" key="1">
    <source>
        <dbReference type="SAM" id="MobiDB-lite"/>
    </source>
</evidence>
<dbReference type="EMBL" id="OD023358">
    <property type="protein sequence ID" value="CAD7419773.1"/>
    <property type="molecule type" value="Genomic_DNA"/>
</dbReference>
<reference evidence="2" key="1">
    <citation type="submission" date="2020-11" db="EMBL/GenBank/DDBJ databases">
        <authorList>
            <person name="Tran Van P."/>
        </authorList>
    </citation>
    <scope>NUCLEOTIDE SEQUENCE</scope>
</reference>